<keyword evidence="1" id="KW-1133">Transmembrane helix</keyword>
<reference evidence="2 3" key="1">
    <citation type="submission" date="2018-05" db="EMBL/GenBank/DDBJ databases">
        <title>Flavobacterium sp. MEBiC07310.</title>
        <authorList>
            <person name="Baek K."/>
        </authorList>
    </citation>
    <scope>NUCLEOTIDE SEQUENCE [LARGE SCALE GENOMIC DNA]</scope>
    <source>
        <strain evidence="2 3">MEBiC07310</strain>
    </source>
</reference>
<evidence type="ECO:0000256" key="1">
    <source>
        <dbReference type="SAM" id="Phobius"/>
    </source>
</evidence>
<gene>
    <name evidence="2" type="ORF">DI487_15215</name>
</gene>
<keyword evidence="3" id="KW-1185">Reference proteome</keyword>
<protein>
    <submittedName>
        <fullName evidence="2">Uncharacterized protein</fullName>
    </submittedName>
</protein>
<proteinExistence type="predicted"/>
<dbReference type="AlphaFoldDB" id="A0A2U8QYC6"/>
<sequence length="206" mass="23889">MDNDGTKNVIGFKEDRLQILKDKKQLLTDLGNEINVSKWKRSFSAFYYNIRYFTLIALAGLLLVVSLIAFVSPTTLFFNSEGYKKIVVSDFRTYYKNENRKTLDESLVLLQNKDKSMTLSKVQQNIDRAIERTAIENGKFNIRLIAAFLIILVIILWVTAGFSKKMKMRNKLALKTNTVIQEIISDYSALIEEEEREIKEMKQNLN</sequence>
<feature type="transmembrane region" description="Helical" evidence="1">
    <location>
        <begin position="142"/>
        <end position="162"/>
    </location>
</feature>
<dbReference type="OrthoDB" id="10005150at2"/>
<feature type="transmembrane region" description="Helical" evidence="1">
    <location>
        <begin position="50"/>
        <end position="71"/>
    </location>
</feature>
<dbReference type="KEGG" id="fse:DI487_15215"/>
<dbReference type="RefSeq" id="WP_109570407.1">
    <property type="nucleotide sequence ID" value="NZ_CP029463.1"/>
</dbReference>
<accession>A0A2U8QYC6</accession>
<evidence type="ECO:0000313" key="3">
    <source>
        <dbReference type="Proteomes" id="UP000245429"/>
    </source>
</evidence>
<keyword evidence="1" id="KW-0812">Transmembrane</keyword>
<evidence type="ECO:0000313" key="2">
    <source>
        <dbReference type="EMBL" id="AWM15069.1"/>
    </source>
</evidence>
<organism evidence="2 3">
    <name type="scientific">Flavobacterium sediminis</name>
    <dbReference type="NCBI Taxonomy" id="2201181"/>
    <lineage>
        <taxon>Bacteria</taxon>
        <taxon>Pseudomonadati</taxon>
        <taxon>Bacteroidota</taxon>
        <taxon>Flavobacteriia</taxon>
        <taxon>Flavobacteriales</taxon>
        <taxon>Flavobacteriaceae</taxon>
        <taxon>Flavobacterium</taxon>
    </lineage>
</organism>
<name>A0A2U8QYC6_9FLAO</name>
<dbReference type="Proteomes" id="UP000245429">
    <property type="component" value="Chromosome"/>
</dbReference>
<keyword evidence="1" id="KW-0472">Membrane</keyword>
<dbReference type="EMBL" id="CP029463">
    <property type="protein sequence ID" value="AWM15069.1"/>
    <property type="molecule type" value="Genomic_DNA"/>
</dbReference>